<evidence type="ECO:0000313" key="9">
    <source>
        <dbReference type="EMBL" id="BBF91040.1"/>
    </source>
</evidence>
<keyword evidence="2 5" id="KW-0689">Ribosomal protein</keyword>
<geneLocation type="chloroplast" evidence="9"/>
<evidence type="ECO:0000256" key="2">
    <source>
        <dbReference type="ARBA" id="ARBA00022980"/>
    </source>
</evidence>
<accession>A0A3T0ZDT8</accession>
<evidence type="ECO:0000259" key="8">
    <source>
        <dbReference type="Pfam" id="PF00189"/>
    </source>
</evidence>
<dbReference type="SUPFAM" id="SSF54814">
    <property type="entry name" value="Prokaryotic type KH domain (KH-domain type II)"/>
    <property type="match status" value="1"/>
</dbReference>
<reference evidence="10" key="3">
    <citation type="submission" date="2021-01" db="EMBL/GenBank/DDBJ databases">
        <authorList>
            <person name="Stull G."/>
            <person name="Qu X.-J."/>
            <person name="Parins-Fukuchi C."/>
            <person name="Yang Y.-Y."/>
            <person name="Yang J.-B."/>
            <person name="Yang Z.-Y."/>
            <person name="Hu Y."/>
            <person name="Ma H."/>
            <person name="Soltis P."/>
            <person name="Soltis D."/>
            <person name="Li D.-Z."/>
            <person name="Smith S."/>
            <person name="Yi T.-S."/>
        </authorList>
    </citation>
    <scope>NUCLEOTIDE SEQUENCE</scope>
</reference>
<dbReference type="InterPro" id="IPR018280">
    <property type="entry name" value="Ribosomal_uS3_CS"/>
</dbReference>
<dbReference type="InterPro" id="IPR015946">
    <property type="entry name" value="KH_dom-like_a/b"/>
</dbReference>
<dbReference type="InterPro" id="IPR057258">
    <property type="entry name" value="Ribosomal_uS3"/>
</dbReference>
<reference evidence="10" key="2">
    <citation type="journal article" date="2021" name="Nat. Plants">
        <title>Gene duplications and phylogenomic conflict underlie major pulses of phenotypic evolution in gymnosperms.</title>
        <authorList>
            <person name="Stull G.W."/>
            <person name="Qu X.J."/>
            <person name="Parins-Fukuchi C."/>
            <person name="Yang Y.Y."/>
            <person name="Yang J.B."/>
            <person name="Yang Z.Y."/>
            <person name="Hu Y."/>
            <person name="Ma H."/>
            <person name="Soltis P.S."/>
            <person name="Soltis D.E."/>
            <person name="Li D.Z."/>
            <person name="Smith S.A."/>
            <person name="Yi T.S."/>
        </authorList>
    </citation>
    <scope>NUCLEOTIDE SEQUENCE</scope>
</reference>
<dbReference type="InterPro" id="IPR036419">
    <property type="entry name" value="Ribosomal_S3_C_sf"/>
</dbReference>
<reference evidence="9" key="1">
    <citation type="journal article" date="2018" name="Mol. Phylogenet. Evol.">
        <title>Enlarged and highly repetitive plastome of Lagarostrobos and plastid phylogenomics of Podocarpaceae.</title>
        <authorList>
            <person name="Sudianto E."/>
            <person name="Wu C.-S."/>
            <person name="Leonhard L."/>
            <person name="Martine W.F."/>
            <person name="Chaw S.-M."/>
        </authorList>
    </citation>
    <scope>NUCLEOTIDE SEQUENCE</scope>
</reference>
<keyword evidence="7 9" id="KW-0934">Plastid</keyword>
<dbReference type="PANTHER" id="PTHR11760">
    <property type="entry name" value="30S/40S RIBOSOMAL PROTEIN S3"/>
    <property type="match status" value="1"/>
</dbReference>
<dbReference type="AlphaFoldDB" id="A0A3T0ZDT8"/>
<dbReference type="CDD" id="cd02412">
    <property type="entry name" value="KH-II_30S_S3"/>
    <property type="match status" value="1"/>
</dbReference>
<evidence type="ECO:0000256" key="1">
    <source>
        <dbReference type="ARBA" id="ARBA00010761"/>
    </source>
</evidence>
<dbReference type="GO" id="GO:0022627">
    <property type="term" value="C:cytosolic small ribosomal subunit"/>
    <property type="evidence" value="ECO:0007669"/>
    <property type="project" value="TreeGrafter"/>
</dbReference>
<dbReference type="InterPro" id="IPR001351">
    <property type="entry name" value="Ribosomal_uS3_C"/>
</dbReference>
<feature type="domain" description="Small ribosomal subunit protein uS3 C-terminal" evidence="8">
    <location>
        <begin position="136"/>
        <end position="218"/>
    </location>
</feature>
<dbReference type="InterPro" id="IPR005704">
    <property type="entry name" value="Ribosomal_uS3_bac-typ"/>
</dbReference>
<evidence type="ECO:0000313" key="10">
    <source>
        <dbReference type="EMBL" id="QYB22026.1"/>
    </source>
</evidence>
<sequence length="223" mass="26032">MGNKINPLGFRLGFTQNHRSLWFAEQRDYSEDLREDNKIHNCIENYIRLIKSSSDYGGLARIEIAKKRGLLHIQIYIGFPNLLTKRQSVREEMNQLRNDIEYLVLLNKLSVHRTLFILLERVAKPYREPNILAEYIALQIKNRVPFRKTIQKAIELAKGADVKGIRIQIAGRLDGKERARIESTKQGRVPLQTIRAKIDYCYYAAQTIYGVLGIKIWIFEDDE</sequence>
<keyword evidence="7 9" id="KW-0150">Chloroplast</keyword>
<dbReference type="NCBIfam" id="TIGR01009">
    <property type="entry name" value="rpsC_bact"/>
    <property type="match status" value="1"/>
</dbReference>
<evidence type="ECO:0000256" key="4">
    <source>
        <dbReference type="ARBA" id="ARBA00035154"/>
    </source>
</evidence>
<dbReference type="GO" id="GO:0003735">
    <property type="term" value="F:structural constituent of ribosome"/>
    <property type="evidence" value="ECO:0007669"/>
    <property type="project" value="InterPro"/>
</dbReference>
<dbReference type="PROSITE" id="PS00548">
    <property type="entry name" value="RIBOSOMAL_S3"/>
    <property type="match status" value="1"/>
</dbReference>
<dbReference type="Pfam" id="PF00189">
    <property type="entry name" value="Ribosomal_S3_C"/>
    <property type="match status" value="1"/>
</dbReference>
<dbReference type="PANTHER" id="PTHR11760:SF19">
    <property type="entry name" value="SMALL RIBOSOMAL SUBUNIT PROTEIN US3C"/>
    <property type="match status" value="1"/>
</dbReference>
<evidence type="ECO:0000256" key="6">
    <source>
        <dbReference type="RuleBase" id="RU003624"/>
    </source>
</evidence>
<proteinExistence type="inferred from homology"/>
<dbReference type="Gene3D" id="3.30.1140.32">
    <property type="entry name" value="Ribosomal protein S3, C-terminal domain"/>
    <property type="match status" value="1"/>
</dbReference>
<dbReference type="Gene3D" id="3.30.300.20">
    <property type="match status" value="1"/>
</dbReference>
<protein>
    <recommendedName>
        <fullName evidence="4 5">Small ribosomal subunit protein uS3c</fullName>
    </recommendedName>
</protein>
<organism evidence="9">
    <name type="scientific">Pherosphaera fitzgeraldii</name>
    <dbReference type="NCBI Taxonomy" id="56896"/>
    <lineage>
        <taxon>Eukaryota</taxon>
        <taxon>Viridiplantae</taxon>
        <taxon>Streptophyta</taxon>
        <taxon>Embryophyta</taxon>
        <taxon>Tracheophyta</taxon>
        <taxon>Spermatophyta</taxon>
        <taxon>Pinopsida</taxon>
        <taxon>Pinidae</taxon>
        <taxon>Conifers II</taxon>
        <taxon>Araucariales</taxon>
        <taxon>Podocarpaceae</taxon>
        <taxon>Pherosphaera</taxon>
    </lineage>
</organism>
<dbReference type="EMBL" id="AP018903">
    <property type="protein sequence ID" value="BBF91040.1"/>
    <property type="molecule type" value="Genomic_DNA"/>
</dbReference>
<name>A0A3T0ZDT8_9CONI</name>
<evidence type="ECO:0000256" key="3">
    <source>
        <dbReference type="ARBA" id="ARBA00023274"/>
    </source>
</evidence>
<evidence type="ECO:0000256" key="5">
    <source>
        <dbReference type="HAMAP-Rule" id="MF_01309"/>
    </source>
</evidence>
<comment type="subcellular location">
    <subcellularLocation>
        <location evidence="5 7">Plastid</location>
        <location evidence="5 7">Chloroplast</location>
    </subcellularLocation>
</comment>
<dbReference type="InterPro" id="IPR009019">
    <property type="entry name" value="KH_sf_prok-type"/>
</dbReference>
<dbReference type="GO" id="GO:0003723">
    <property type="term" value="F:RNA binding"/>
    <property type="evidence" value="ECO:0007669"/>
    <property type="project" value="InterPro"/>
</dbReference>
<dbReference type="EMBL" id="MW470987">
    <property type="protein sequence ID" value="QYB22026.1"/>
    <property type="molecule type" value="Genomic_DNA"/>
</dbReference>
<evidence type="ECO:0000256" key="7">
    <source>
        <dbReference type="RuleBase" id="RU003626"/>
    </source>
</evidence>
<dbReference type="GO" id="GO:0009507">
    <property type="term" value="C:chloroplast"/>
    <property type="evidence" value="ECO:0007669"/>
    <property type="project" value="UniProtKB-SubCell"/>
</dbReference>
<comment type="similarity">
    <text evidence="1 5 6">Belongs to the universal ribosomal protein uS3 family.</text>
</comment>
<dbReference type="SUPFAM" id="SSF54821">
    <property type="entry name" value="Ribosomal protein S3 C-terminal domain"/>
    <property type="match status" value="1"/>
</dbReference>
<gene>
    <name evidence="5 9" type="primary">rps3</name>
</gene>
<dbReference type="HAMAP" id="MF_01309_B">
    <property type="entry name" value="Ribosomal_uS3_B"/>
    <property type="match status" value="1"/>
</dbReference>
<comment type="subunit">
    <text evidence="5 7">Part of the 30S ribosomal subunit.</text>
</comment>
<dbReference type="GO" id="GO:0006412">
    <property type="term" value="P:translation"/>
    <property type="evidence" value="ECO:0007669"/>
    <property type="project" value="UniProtKB-UniRule"/>
</dbReference>
<keyword evidence="3 5" id="KW-0687">Ribonucleoprotein</keyword>